<evidence type="ECO:0000313" key="3">
    <source>
        <dbReference type="EMBL" id="GIM46496.1"/>
    </source>
</evidence>
<evidence type="ECO:0000256" key="1">
    <source>
        <dbReference type="ARBA" id="ARBA00010945"/>
    </source>
</evidence>
<name>A0AAV4LFI8_9BACL</name>
<evidence type="ECO:0000313" key="4">
    <source>
        <dbReference type="Proteomes" id="UP001057291"/>
    </source>
</evidence>
<feature type="domain" description="UmuC" evidence="2">
    <location>
        <begin position="1"/>
        <end position="58"/>
    </location>
</feature>
<dbReference type="PROSITE" id="PS50173">
    <property type="entry name" value="UMUC"/>
    <property type="match status" value="1"/>
</dbReference>
<protein>
    <recommendedName>
        <fullName evidence="2">UmuC domain-containing protein</fullName>
    </recommendedName>
</protein>
<dbReference type="AlphaFoldDB" id="A0AAV4LFI8"/>
<dbReference type="GO" id="GO:0006281">
    <property type="term" value="P:DNA repair"/>
    <property type="evidence" value="ECO:0007669"/>
    <property type="project" value="InterPro"/>
</dbReference>
<dbReference type="SUPFAM" id="SSF56672">
    <property type="entry name" value="DNA/RNA polymerases"/>
    <property type="match status" value="1"/>
</dbReference>
<sequence>MVLAEALGRCPHAIVVRPHMQLYIDVSARIMSIAQRFTDLVKVYLIDELFIEPSGVSHPCFHPQQFIYEIEDKILLIIQSMLFPSTTTTPRDNKTLIICPDIHQSSYLSIFTMYNKEETRLFFCLNLY</sequence>
<reference evidence="3" key="1">
    <citation type="journal article" date="2023" name="Int. J. Syst. Evol. Microbiol.">
        <title>Collibacillus ludicampi gen. nov., sp. nov., a new soil bacterium of the family Alicyclobacillaceae.</title>
        <authorList>
            <person name="Jojima T."/>
            <person name="Ioku Y."/>
            <person name="Fukuta Y."/>
            <person name="Shirasaka N."/>
            <person name="Matsumura Y."/>
            <person name="Mori M."/>
        </authorList>
    </citation>
    <scope>NUCLEOTIDE SEQUENCE</scope>
    <source>
        <strain evidence="3">TP075</strain>
    </source>
</reference>
<comment type="caution">
    <text evidence="3">The sequence shown here is derived from an EMBL/GenBank/DDBJ whole genome shotgun (WGS) entry which is preliminary data.</text>
</comment>
<dbReference type="Gene3D" id="3.30.70.270">
    <property type="match status" value="1"/>
</dbReference>
<dbReference type="InterPro" id="IPR043502">
    <property type="entry name" value="DNA/RNA_pol_sf"/>
</dbReference>
<dbReference type="Gene3D" id="3.40.1170.60">
    <property type="match status" value="1"/>
</dbReference>
<keyword evidence="4" id="KW-1185">Reference proteome</keyword>
<dbReference type="Proteomes" id="UP001057291">
    <property type="component" value="Unassembled WGS sequence"/>
</dbReference>
<organism evidence="3 4">
    <name type="scientific">Collibacillus ludicampi</name>
    <dbReference type="NCBI Taxonomy" id="2771369"/>
    <lineage>
        <taxon>Bacteria</taxon>
        <taxon>Bacillati</taxon>
        <taxon>Bacillota</taxon>
        <taxon>Bacilli</taxon>
        <taxon>Bacillales</taxon>
        <taxon>Alicyclobacillaceae</taxon>
        <taxon>Collibacillus</taxon>
    </lineage>
</organism>
<dbReference type="EMBL" id="BOQE01000001">
    <property type="protein sequence ID" value="GIM46496.1"/>
    <property type="molecule type" value="Genomic_DNA"/>
</dbReference>
<dbReference type="InterPro" id="IPR001126">
    <property type="entry name" value="UmuC"/>
</dbReference>
<proteinExistence type="inferred from homology"/>
<dbReference type="Pfam" id="PF00817">
    <property type="entry name" value="IMS"/>
    <property type="match status" value="1"/>
</dbReference>
<dbReference type="InterPro" id="IPR043128">
    <property type="entry name" value="Rev_trsase/Diguanyl_cyclase"/>
</dbReference>
<accession>A0AAV4LFI8</accession>
<gene>
    <name evidence="3" type="ORF">DNHGIG_20450</name>
</gene>
<evidence type="ECO:0000259" key="2">
    <source>
        <dbReference type="PROSITE" id="PS50173"/>
    </source>
</evidence>
<comment type="similarity">
    <text evidence="1">Belongs to the DNA polymerase type-Y family.</text>
</comment>